<dbReference type="Proteomes" id="UP000282876">
    <property type="component" value="Unassembled WGS sequence"/>
</dbReference>
<evidence type="ECO:0000313" key="2">
    <source>
        <dbReference type="Proteomes" id="UP000282876"/>
    </source>
</evidence>
<gene>
    <name evidence="1" type="ORF">TUBRATIS_004110</name>
</gene>
<dbReference type="AlphaFoldDB" id="A0A437APA9"/>
<accession>A0A437APA9</accession>
<keyword evidence="2" id="KW-1185">Reference proteome</keyword>
<protein>
    <submittedName>
        <fullName evidence="1">Uncharacterized protein</fullName>
    </submittedName>
</protein>
<dbReference type="EMBL" id="RCSS01000090">
    <property type="protein sequence ID" value="RVD93075.1"/>
    <property type="molecule type" value="Genomic_DNA"/>
</dbReference>
<dbReference type="VEuPathDB" id="MicrosporidiaDB:TUBRATIS_004110"/>
<name>A0A437APA9_9MICR</name>
<sequence length="143" mass="16838">MFFLLKTLLCSFEDDCSLTIKLLFEKSIEYNCTTDKNIIRDEIRMIIKPIEHLIEFNSTLIECNPGKKSIYKEAGEIYSKLVCLMKNRFNIRTNGIEYLNHFEFVECLRKTVYDGLIKLDDEGMTFIFNELDLVLPEQFKVKG</sequence>
<comment type="caution">
    <text evidence="1">The sequence shown here is derived from an EMBL/GenBank/DDBJ whole genome shotgun (WGS) entry which is preliminary data.</text>
</comment>
<proteinExistence type="predicted"/>
<organism evidence="1 2">
    <name type="scientific">Tubulinosema ratisbonensis</name>
    <dbReference type="NCBI Taxonomy" id="291195"/>
    <lineage>
        <taxon>Eukaryota</taxon>
        <taxon>Fungi</taxon>
        <taxon>Fungi incertae sedis</taxon>
        <taxon>Microsporidia</taxon>
        <taxon>Tubulinosematoidea</taxon>
        <taxon>Tubulinosematidae</taxon>
        <taxon>Tubulinosema</taxon>
    </lineage>
</organism>
<reference evidence="1 2" key="1">
    <citation type="submission" date="2018-10" db="EMBL/GenBank/DDBJ databases">
        <title>Draft genome sequence of the microsporidian Tubulinosema ratisbonensis.</title>
        <authorList>
            <person name="Polonais V."/>
            <person name="Peyretaillade E."/>
            <person name="Niehus S."/>
            <person name="Wawrzyniak I."/>
            <person name="Franchet A."/>
            <person name="Gaspin C."/>
            <person name="Reichstadt M."/>
            <person name="Belser C."/>
            <person name="Labadie K."/>
            <person name="Delbac F."/>
            <person name="Ferrandon D."/>
        </authorList>
    </citation>
    <scope>NUCLEOTIDE SEQUENCE [LARGE SCALE GENOMIC DNA]</scope>
    <source>
        <strain evidence="1 2">Franzen</strain>
    </source>
</reference>
<evidence type="ECO:0000313" key="1">
    <source>
        <dbReference type="EMBL" id="RVD93075.1"/>
    </source>
</evidence>